<dbReference type="STRING" id="90262.A0A1X2I739"/>
<reference evidence="3 4" key="1">
    <citation type="submission" date="2016-07" db="EMBL/GenBank/DDBJ databases">
        <title>Pervasive Adenine N6-methylation of Active Genes in Fungi.</title>
        <authorList>
            <consortium name="DOE Joint Genome Institute"/>
            <person name="Mondo S.J."/>
            <person name="Dannebaum R.O."/>
            <person name="Kuo R.C."/>
            <person name="Labutti K."/>
            <person name="Haridas S."/>
            <person name="Kuo A."/>
            <person name="Salamov A."/>
            <person name="Ahrendt S.R."/>
            <person name="Lipzen A."/>
            <person name="Sullivan W."/>
            <person name="Andreopoulos W.B."/>
            <person name="Clum A."/>
            <person name="Lindquist E."/>
            <person name="Daum C."/>
            <person name="Ramamoorthy G.K."/>
            <person name="Gryganskyi A."/>
            <person name="Culley D."/>
            <person name="Magnuson J.K."/>
            <person name="James T.Y."/>
            <person name="O'Malley M.A."/>
            <person name="Stajich J.E."/>
            <person name="Spatafora J.W."/>
            <person name="Visel A."/>
            <person name="Grigoriev I.V."/>
        </authorList>
    </citation>
    <scope>NUCLEOTIDE SEQUENCE [LARGE SCALE GENOMIC DNA]</scope>
    <source>
        <strain evidence="3 4">NRRL 1336</strain>
    </source>
</reference>
<dbReference type="GO" id="GO:0005737">
    <property type="term" value="C:cytoplasm"/>
    <property type="evidence" value="ECO:0007669"/>
    <property type="project" value="TreeGrafter"/>
</dbReference>
<dbReference type="AlphaFoldDB" id="A0A1X2I739"/>
<feature type="coiled-coil region" evidence="1">
    <location>
        <begin position="43"/>
        <end position="70"/>
    </location>
</feature>
<feature type="compositionally biased region" description="Basic residues" evidence="2">
    <location>
        <begin position="481"/>
        <end position="490"/>
    </location>
</feature>
<evidence type="ECO:0000256" key="2">
    <source>
        <dbReference type="SAM" id="MobiDB-lite"/>
    </source>
</evidence>
<feature type="region of interest" description="Disordered" evidence="2">
    <location>
        <begin position="453"/>
        <end position="495"/>
    </location>
</feature>
<dbReference type="Pfam" id="PF03999">
    <property type="entry name" value="MAP65_ASE1"/>
    <property type="match status" value="1"/>
</dbReference>
<dbReference type="GO" id="GO:1990023">
    <property type="term" value="C:mitotic spindle midzone"/>
    <property type="evidence" value="ECO:0007669"/>
    <property type="project" value="TreeGrafter"/>
</dbReference>
<name>A0A1X2I739_9FUNG</name>
<feature type="coiled-coil region" evidence="1">
    <location>
        <begin position="230"/>
        <end position="257"/>
    </location>
</feature>
<dbReference type="PANTHER" id="PTHR19321:SF41">
    <property type="entry name" value="FASCETTO-RELATED"/>
    <property type="match status" value="1"/>
</dbReference>
<organism evidence="3 4">
    <name type="scientific">Absidia repens</name>
    <dbReference type="NCBI Taxonomy" id="90262"/>
    <lineage>
        <taxon>Eukaryota</taxon>
        <taxon>Fungi</taxon>
        <taxon>Fungi incertae sedis</taxon>
        <taxon>Mucoromycota</taxon>
        <taxon>Mucoromycotina</taxon>
        <taxon>Mucoromycetes</taxon>
        <taxon>Mucorales</taxon>
        <taxon>Cunninghamellaceae</taxon>
        <taxon>Absidia</taxon>
    </lineage>
</organism>
<feature type="coiled-coil region" evidence="1">
    <location>
        <begin position="109"/>
        <end position="174"/>
    </location>
</feature>
<dbReference type="Proteomes" id="UP000193560">
    <property type="component" value="Unassembled WGS sequence"/>
</dbReference>
<evidence type="ECO:0000256" key="1">
    <source>
        <dbReference type="SAM" id="Coils"/>
    </source>
</evidence>
<feature type="region of interest" description="Disordered" evidence="2">
    <location>
        <begin position="522"/>
        <end position="543"/>
    </location>
</feature>
<feature type="region of interest" description="Disordered" evidence="2">
    <location>
        <begin position="559"/>
        <end position="599"/>
    </location>
</feature>
<evidence type="ECO:0000313" key="3">
    <source>
        <dbReference type="EMBL" id="ORZ10703.1"/>
    </source>
</evidence>
<comment type="caution">
    <text evidence="3">The sequence shown here is derived from an EMBL/GenBank/DDBJ whole genome shotgun (WGS) entry which is preliminary data.</text>
</comment>
<feature type="compositionally biased region" description="Basic residues" evidence="2">
    <location>
        <begin position="529"/>
        <end position="541"/>
    </location>
</feature>
<accession>A0A1X2I739</accession>
<feature type="compositionally biased region" description="Basic and acidic residues" evidence="2">
    <location>
        <begin position="562"/>
        <end position="573"/>
    </location>
</feature>
<dbReference type="GO" id="GO:0008017">
    <property type="term" value="F:microtubule binding"/>
    <property type="evidence" value="ECO:0007669"/>
    <property type="project" value="InterPro"/>
</dbReference>
<dbReference type="InterPro" id="IPR007145">
    <property type="entry name" value="MAP65_Ase1_PRC1"/>
</dbReference>
<feature type="compositionally biased region" description="Polar residues" evidence="2">
    <location>
        <begin position="453"/>
        <end position="468"/>
    </location>
</feature>
<dbReference type="EMBL" id="MCGE01000023">
    <property type="protein sequence ID" value="ORZ10703.1"/>
    <property type="molecule type" value="Genomic_DNA"/>
</dbReference>
<keyword evidence="1" id="KW-0175">Coiled coil</keyword>
<dbReference type="GO" id="GO:0051256">
    <property type="term" value="P:mitotic spindle midzone assembly"/>
    <property type="evidence" value="ECO:0007669"/>
    <property type="project" value="TreeGrafter"/>
</dbReference>
<keyword evidence="4" id="KW-1185">Reference proteome</keyword>
<sequence length="649" mass="77095">MTREELMDHLGSRFETWTLLHEELGTPSTKQQENRDQLCRSMLNLIDNHITTLTNERDALQQQCKQTYKAIVKLKRLMGEYIDDSWQDHQQRPYSTTLDKLNAEKDIVQKHYEKRLADVKELYQRLEEYQTTLDAFVNTELIIRTNVDVSLPTVTALEEEIRRCENEYVQRAQQVDSGAELIRKLWEDLDVSPKSSLDHSLNQLHENRHEPDKRVSLYATLVQDHQLDNIMQTIAQLEELKQQREFRKQEISQLLYRLWDRLQVENDEKNIFLQSNKGVSTTELQKYEMELDRMLKLKSEKVQDFILDARNEIEGLWNQLYFSQRERDGFAYIESDDYNDNLLEEHENEVERLKHMVEDRKYILDKVERHMKLLQEIQDFKASTNDPKRLFGKGQRDPGRLLREEKFRKRISRELPKSKRELEGALYEFQDTTGFPFTVYGECYLDQLTADTKQSGQNSEAHLTTTPKRFTRAVRPPMTSPRHRSQHHLQFRTPQHNRIYNKFQNSITETKNEWRRLDYQVSSTTSALHRTREKNIRKRQSRIPQSNINNVIKDIKNTLPASDEKQRQTRRNSDSTCNSDSHTLVEKDYIKNENTAPPDHTLRMTAFTQKKQKSQTLSERRALFFEDDDMTLDLGIFDDGPELSDMSDN</sequence>
<dbReference type="Gene3D" id="1.20.58.1520">
    <property type="match status" value="1"/>
</dbReference>
<gene>
    <name evidence="3" type="ORF">BCR42DRAFT_421844</name>
</gene>
<dbReference type="PANTHER" id="PTHR19321">
    <property type="entry name" value="PROTEIN REGULATOR OF CYTOKINESIS 1 PRC1-RELATED"/>
    <property type="match status" value="1"/>
</dbReference>
<evidence type="ECO:0000313" key="4">
    <source>
        <dbReference type="Proteomes" id="UP000193560"/>
    </source>
</evidence>
<proteinExistence type="predicted"/>
<protein>
    <submittedName>
        <fullName evidence="3">Microtubule associated protein-domain-containing protein</fullName>
    </submittedName>
</protein>
<dbReference type="OrthoDB" id="642895at2759"/>